<accession>A0ACA9R6L9</accession>
<gene>
    <name evidence="1" type="ORF">ACOLOM_LOCUS14264</name>
</gene>
<feature type="non-terminal residue" evidence="1">
    <location>
        <position position="1"/>
    </location>
</feature>
<evidence type="ECO:0000313" key="1">
    <source>
        <dbReference type="EMBL" id="CAG8779579.1"/>
    </source>
</evidence>
<comment type="caution">
    <text evidence="1">The sequence shown here is derived from an EMBL/GenBank/DDBJ whole genome shotgun (WGS) entry which is preliminary data.</text>
</comment>
<reference evidence="1" key="1">
    <citation type="submission" date="2021-06" db="EMBL/GenBank/DDBJ databases">
        <authorList>
            <person name="Kallberg Y."/>
            <person name="Tangrot J."/>
            <person name="Rosling A."/>
        </authorList>
    </citation>
    <scope>NUCLEOTIDE SEQUENCE</scope>
    <source>
        <strain evidence="1">CL356</strain>
    </source>
</reference>
<sequence length="43" mass="4804">AGSCVRGGGWVYFVDNWIWISRQARVCEVAGGSLFVDGWIWIS</sequence>
<dbReference type="Proteomes" id="UP000789525">
    <property type="component" value="Unassembled WGS sequence"/>
</dbReference>
<feature type="non-terminal residue" evidence="1">
    <location>
        <position position="43"/>
    </location>
</feature>
<dbReference type="EMBL" id="CAJVPT010070601">
    <property type="protein sequence ID" value="CAG8779579.1"/>
    <property type="molecule type" value="Genomic_DNA"/>
</dbReference>
<keyword evidence="2" id="KW-1185">Reference proteome</keyword>
<evidence type="ECO:0000313" key="2">
    <source>
        <dbReference type="Proteomes" id="UP000789525"/>
    </source>
</evidence>
<protein>
    <submittedName>
        <fullName evidence="1">10263_t:CDS:1</fullName>
    </submittedName>
</protein>
<proteinExistence type="predicted"/>
<name>A0ACA9R6L9_9GLOM</name>
<organism evidence="1 2">
    <name type="scientific">Acaulospora colombiana</name>
    <dbReference type="NCBI Taxonomy" id="27376"/>
    <lineage>
        <taxon>Eukaryota</taxon>
        <taxon>Fungi</taxon>
        <taxon>Fungi incertae sedis</taxon>
        <taxon>Mucoromycota</taxon>
        <taxon>Glomeromycotina</taxon>
        <taxon>Glomeromycetes</taxon>
        <taxon>Diversisporales</taxon>
        <taxon>Acaulosporaceae</taxon>
        <taxon>Acaulospora</taxon>
    </lineage>
</organism>